<sequence length="118" mass="13576">MEEKKEEKEGMESGGATTLAAAILRRHCHTSVLEREKNTVRKRKGVSLSSPCIEIKIRKPAGSRFGLIGRFAAGSTIQGRFINRRFWEVNRTVYLNGSRFNRFDRPVRTDFQNYDINI</sequence>
<name>A0ABU6WAZ5_9FABA</name>
<evidence type="ECO:0000313" key="1">
    <source>
        <dbReference type="EMBL" id="MED6181745.1"/>
    </source>
</evidence>
<protein>
    <submittedName>
        <fullName evidence="1">Uncharacterized protein</fullName>
    </submittedName>
</protein>
<comment type="caution">
    <text evidence="1">The sequence shown here is derived from an EMBL/GenBank/DDBJ whole genome shotgun (WGS) entry which is preliminary data.</text>
</comment>
<keyword evidence="2" id="KW-1185">Reference proteome</keyword>
<reference evidence="1 2" key="1">
    <citation type="journal article" date="2023" name="Plants (Basel)">
        <title>Bridging the Gap: Combining Genomics and Transcriptomics Approaches to Understand Stylosanthes scabra, an Orphan Legume from the Brazilian Caatinga.</title>
        <authorList>
            <person name="Ferreira-Neto J.R.C."/>
            <person name="da Silva M.D."/>
            <person name="Binneck E."/>
            <person name="de Melo N.F."/>
            <person name="da Silva R.H."/>
            <person name="de Melo A.L.T.M."/>
            <person name="Pandolfi V."/>
            <person name="Bustamante F.O."/>
            <person name="Brasileiro-Vidal A.C."/>
            <person name="Benko-Iseppon A.M."/>
        </authorList>
    </citation>
    <scope>NUCLEOTIDE SEQUENCE [LARGE SCALE GENOMIC DNA]</scope>
    <source>
        <tissue evidence="1">Leaves</tissue>
    </source>
</reference>
<evidence type="ECO:0000313" key="2">
    <source>
        <dbReference type="Proteomes" id="UP001341840"/>
    </source>
</evidence>
<accession>A0ABU6WAZ5</accession>
<dbReference type="EMBL" id="JASCZI010181317">
    <property type="protein sequence ID" value="MED6181745.1"/>
    <property type="molecule type" value="Genomic_DNA"/>
</dbReference>
<dbReference type="Proteomes" id="UP001341840">
    <property type="component" value="Unassembled WGS sequence"/>
</dbReference>
<gene>
    <name evidence="1" type="ORF">PIB30_022184</name>
</gene>
<proteinExistence type="predicted"/>
<organism evidence="1 2">
    <name type="scientific">Stylosanthes scabra</name>
    <dbReference type="NCBI Taxonomy" id="79078"/>
    <lineage>
        <taxon>Eukaryota</taxon>
        <taxon>Viridiplantae</taxon>
        <taxon>Streptophyta</taxon>
        <taxon>Embryophyta</taxon>
        <taxon>Tracheophyta</taxon>
        <taxon>Spermatophyta</taxon>
        <taxon>Magnoliopsida</taxon>
        <taxon>eudicotyledons</taxon>
        <taxon>Gunneridae</taxon>
        <taxon>Pentapetalae</taxon>
        <taxon>rosids</taxon>
        <taxon>fabids</taxon>
        <taxon>Fabales</taxon>
        <taxon>Fabaceae</taxon>
        <taxon>Papilionoideae</taxon>
        <taxon>50 kb inversion clade</taxon>
        <taxon>dalbergioids sensu lato</taxon>
        <taxon>Dalbergieae</taxon>
        <taxon>Pterocarpus clade</taxon>
        <taxon>Stylosanthes</taxon>
    </lineage>
</organism>